<protein>
    <recommendedName>
        <fullName evidence="4">IF rod domain-containing protein</fullName>
    </recommendedName>
</protein>
<dbReference type="GO" id="GO:0005882">
    <property type="term" value="C:intermediate filament"/>
    <property type="evidence" value="ECO:0007669"/>
    <property type="project" value="UniProtKB-KW"/>
</dbReference>
<evidence type="ECO:0000256" key="1">
    <source>
        <dbReference type="ARBA" id="ARBA00022754"/>
    </source>
</evidence>
<dbReference type="EMBL" id="CAJNOR010004697">
    <property type="protein sequence ID" value="CAF1521789.1"/>
    <property type="molecule type" value="Genomic_DNA"/>
</dbReference>
<dbReference type="InterPro" id="IPR039008">
    <property type="entry name" value="IF_rod_dom"/>
</dbReference>
<proteinExistence type="predicted"/>
<dbReference type="GO" id="GO:0090435">
    <property type="term" value="P:protein localization to nuclear envelope"/>
    <property type="evidence" value="ECO:0007669"/>
    <property type="project" value="TreeGrafter"/>
</dbReference>
<keyword evidence="2 3" id="KW-0175">Coiled coil</keyword>
<feature type="domain" description="IF rod" evidence="4">
    <location>
        <begin position="42"/>
        <end position="349"/>
    </location>
</feature>
<dbReference type="PANTHER" id="PTHR45721">
    <property type="entry name" value="LAMIN DM0-RELATED"/>
    <property type="match status" value="1"/>
</dbReference>
<feature type="coiled-coil region" evidence="3">
    <location>
        <begin position="286"/>
        <end position="313"/>
    </location>
</feature>
<name>A0A815UWB5_ADIRI</name>
<dbReference type="GO" id="GO:0006998">
    <property type="term" value="P:nuclear envelope organization"/>
    <property type="evidence" value="ECO:0007669"/>
    <property type="project" value="TreeGrafter"/>
</dbReference>
<dbReference type="Proteomes" id="UP000663828">
    <property type="component" value="Unassembled WGS sequence"/>
</dbReference>
<dbReference type="Pfam" id="PF00038">
    <property type="entry name" value="Filament"/>
    <property type="match status" value="1"/>
</dbReference>
<dbReference type="GO" id="GO:0007097">
    <property type="term" value="P:nuclear migration"/>
    <property type="evidence" value="ECO:0007669"/>
    <property type="project" value="TreeGrafter"/>
</dbReference>
<dbReference type="SUPFAM" id="SSF64593">
    <property type="entry name" value="Intermediate filament protein, coiled coil region"/>
    <property type="match status" value="1"/>
</dbReference>
<dbReference type="GO" id="GO:0051664">
    <property type="term" value="P:nuclear pore localization"/>
    <property type="evidence" value="ECO:0007669"/>
    <property type="project" value="TreeGrafter"/>
</dbReference>
<dbReference type="PANTHER" id="PTHR45721:SF12">
    <property type="entry name" value="INTERMEDIATE FILAMENT PROTEIN IFA-1"/>
    <property type="match status" value="1"/>
</dbReference>
<dbReference type="GO" id="GO:0005200">
    <property type="term" value="F:structural constituent of cytoskeleton"/>
    <property type="evidence" value="ECO:0007669"/>
    <property type="project" value="TreeGrafter"/>
</dbReference>
<accession>A0A815UWB5</accession>
<comment type="caution">
    <text evidence="5">The sequence shown here is derived from an EMBL/GenBank/DDBJ whole genome shotgun (WGS) entry which is preliminary data.</text>
</comment>
<reference evidence="5" key="1">
    <citation type="submission" date="2021-02" db="EMBL/GenBank/DDBJ databases">
        <authorList>
            <person name="Nowell W R."/>
        </authorList>
    </citation>
    <scope>NUCLEOTIDE SEQUENCE</scope>
</reference>
<dbReference type="GO" id="GO:0005652">
    <property type="term" value="C:nuclear lamina"/>
    <property type="evidence" value="ECO:0007669"/>
    <property type="project" value="TreeGrafter"/>
</dbReference>
<sequence length="396" mass="48170">MQDSSDTENLPEYMSMTSETTVRTFDRRSTTKRLSAIDIEDEQEGLNILNNRFASYLEKIRELADLNVILRTQIDNFRQTYKPTQLSFQSELQKLRRQLNQELRQYLTSQLRLERAEYDRKFYRNKLQLFSSTEKLQILQQKLETDQFELDFLKEHYEKQQQDLQLNKKQYDEYLTQLNVYTHDFTNVVFDRMKIENYLFTLKEQILFEQEYNRRCQQEFESLEKIQSDSNNYFTKTELDKTLQKIREDYQKYNQTQITELEMFYQLKIESFRQEVRQDEEKPSSSNNLIEQNQLLEKQFKHLQVDLRQLREYNQRENEGLNDTYHQLQTKLFELESHVQYSRSNTTHLTSEIDTYRCLLVNLIPASQRKLVKISSIKRITGFTVYEVQGMIWVRI</sequence>
<keyword evidence="1" id="KW-0403">Intermediate filament</keyword>
<evidence type="ECO:0000256" key="3">
    <source>
        <dbReference type="SAM" id="Coils"/>
    </source>
</evidence>
<gene>
    <name evidence="5" type="ORF">XAT740_LOCUS40851</name>
</gene>
<evidence type="ECO:0000313" key="5">
    <source>
        <dbReference type="EMBL" id="CAF1521789.1"/>
    </source>
</evidence>
<evidence type="ECO:0000313" key="6">
    <source>
        <dbReference type="Proteomes" id="UP000663828"/>
    </source>
</evidence>
<evidence type="ECO:0000256" key="2">
    <source>
        <dbReference type="ARBA" id="ARBA00023054"/>
    </source>
</evidence>
<dbReference type="GO" id="GO:0031507">
    <property type="term" value="P:heterochromatin formation"/>
    <property type="evidence" value="ECO:0007669"/>
    <property type="project" value="TreeGrafter"/>
</dbReference>
<evidence type="ECO:0000259" key="4">
    <source>
        <dbReference type="Pfam" id="PF00038"/>
    </source>
</evidence>
<keyword evidence="6" id="KW-1185">Reference proteome</keyword>
<organism evidence="5 6">
    <name type="scientific">Adineta ricciae</name>
    <name type="common">Rotifer</name>
    <dbReference type="NCBI Taxonomy" id="249248"/>
    <lineage>
        <taxon>Eukaryota</taxon>
        <taxon>Metazoa</taxon>
        <taxon>Spiralia</taxon>
        <taxon>Gnathifera</taxon>
        <taxon>Rotifera</taxon>
        <taxon>Eurotatoria</taxon>
        <taxon>Bdelloidea</taxon>
        <taxon>Adinetida</taxon>
        <taxon>Adinetidae</taxon>
        <taxon>Adineta</taxon>
    </lineage>
</organism>
<dbReference type="AlphaFoldDB" id="A0A815UWB5"/>